<evidence type="ECO:0000313" key="1">
    <source>
        <dbReference type="EnsemblMetazoa" id="tetur09g03220.1"/>
    </source>
</evidence>
<evidence type="ECO:0000313" key="2">
    <source>
        <dbReference type="Proteomes" id="UP000015104"/>
    </source>
</evidence>
<proteinExistence type="predicted"/>
<keyword evidence="2" id="KW-1185">Reference proteome</keyword>
<dbReference type="EnsemblMetazoa" id="tetur09g03220.1">
    <property type="protein sequence ID" value="tetur09g03220.1"/>
    <property type="gene ID" value="tetur09g03220"/>
</dbReference>
<name>T1KDK2_TETUR</name>
<organism evidence="1 2">
    <name type="scientific">Tetranychus urticae</name>
    <name type="common">Two-spotted spider mite</name>
    <dbReference type="NCBI Taxonomy" id="32264"/>
    <lineage>
        <taxon>Eukaryota</taxon>
        <taxon>Metazoa</taxon>
        <taxon>Ecdysozoa</taxon>
        <taxon>Arthropoda</taxon>
        <taxon>Chelicerata</taxon>
        <taxon>Arachnida</taxon>
        <taxon>Acari</taxon>
        <taxon>Acariformes</taxon>
        <taxon>Trombidiformes</taxon>
        <taxon>Prostigmata</taxon>
        <taxon>Eleutherengona</taxon>
        <taxon>Raphignathae</taxon>
        <taxon>Tetranychoidea</taxon>
        <taxon>Tetranychidae</taxon>
        <taxon>Tetranychus</taxon>
    </lineage>
</organism>
<reference evidence="1" key="2">
    <citation type="submission" date="2015-06" db="UniProtKB">
        <authorList>
            <consortium name="EnsemblMetazoa"/>
        </authorList>
    </citation>
    <scope>IDENTIFICATION</scope>
</reference>
<dbReference type="EMBL" id="CAEY01002017">
    <property type="status" value="NOT_ANNOTATED_CDS"/>
    <property type="molecule type" value="Genomic_DNA"/>
</dbReference>
<dbReference type="HOGENOM" id="CLU_3425256_0_0_1"/>
<sequence length="22" mass="2556">MVNHAFTFLPIISLHFVGHMLM</sequence>
<dbReference type="Proteomes" id="UP000015104">
    <property type="component" value="Unassembled WGS sequence"/>
</dbReference>
<accession>T1KDK2</accession>
<dbReference type="AlphaFoldDB" id="T1KDK2"/>
<protein>
    <submittedName>
        <fullName evidence="1">Uncharacterized protein</fullName>
    </submittedName>
</protein>
<reference evidence="2" key="1">
    <citation type="submission" date="2011-08" db="EMBL/GenBank/DDBJ databases">
        <authorList>
            <person name="Rombauts S."/>
        </authorList>
    </citation>
    <scope>NUCLEOTIDE SEQUENCE</scope>
    <source>
        <strain evidence="2">London</strain>
    </source>
</reference>